<dbReference type="PANTHER" id="PTHR46006:SF6">
    <property type="entry name" value="INTERSECTIN-2 ISOFORM X1"/>
    <property type="match status" value="1"/>
</dbReference>
<dbReference type="InterPro" id="IPR035899">
    <property type="entry name" value="DBL_dom_sf"/>
</dbReference>
<feature type="domain" description="SH3" evidence="8">
    <location>
        <begin position="1136"/>
        <end position="1195"/>
    </location>
</feature>
<organism evidence="14 15">
    <name type="scientific">Fibroporia radiculosa</name>
    <dbReference type="NCBI Taxonomy" id="599839"/>
    <lineage>
        <taxon>Eukaryota</taxon>
        <taxon>Fungi</taxon>
        <taxon>Dikarya</taxon>
        <taxon>Basidiomycota</taxon>
        <taxon>Agaricomycotina</taxon>
        <taxon>Agaricomycetes</taxon>
        <taxon>Polyporales</taxon>
        <taxon>Fibroporiaceae</taxon>
        <taxon>Fibroporia</taxon>
    </lineage>
</organism>
<feature type="compositionally biased region" description="Pro residues" evidence="7">
    <location>
        <begin position="648"/>
        <end position="658"/>
    </location>
</feature>
<dbReference type="Pfam" id="PF12763">
    <property type="entry name" value="EH"/>
    <property type="match status" value="1"/>
</dbReference>
<feature type="domain" description="EF-hand" evidence="12">
    <location>
        <begin position="127"/>
        <end position="162"/>
    </location>
</feature>
<evidence type="ECO:0000259" key="10">
    <source>
        <dbReference type="PROSITE" id="PS50010"/>
    </source>
</evidence>
<proteinExistence type="predicted"/>
<dbReference type="PRINTS" id="PR00499">
    <property type="entry name" value="P67PHOX"/>
</dbReference>
<keyword evidence="5" id="KW-0963">Cytoplasm</keyword>
<dbReference type="FunCoup" id="J4IBF4">
    <property type="interactions" value="19"/>
</dbReference>
<feature type="compositionally biased region" description="Basic and acidic residues" evidence="7">
    <location>
        <begin position="1288"/>
        <end position="1297"/>
    </location>
</feature>
<dbReference type="InterPro" id="IPR051480">
    <property type="entry name" value="Endocytic_GEF_Adapter"/>
</dbReference>
<dbReference type="InterPro" id="IPR003124">
    <property type="entry name" value="WH2_dom"/>
</dbReference>
<dbReference type="SMART" id="SM00233">
    <property type="entry name" value="PH"/>
    <property type="match status" value="1"/>
</dbReference>
<dbReference type="EMBL" id="HE797160">
    <property type="protein sequence ID" value="CCM04566.1"/>
    <property type="molecule type" value="Genomic_DNA"/>
</dbReference>
<feature type="compositionally biased region" description="Polar residues" evidence="7">
    <location>
        <begin position="1"/>
        <end position="10"/>
    </location>
</feature>
<dbReference type="GO" id="GO:0005509">
    <property type="term" value="F:calcium ion binding"/>
    <property type="evidence" value="ECO:0007669"/>
    <property type="project" value="InterPro"/>
</dbReference>
<evidence type="ECO:0000259" key="13">
    <source>
        <dbReference type="PROSITE" id="PS51082"/>
    </source>
</evidence>
<feature type="compositionally biased region" description="Basic and acidic residues" evidence="7">
    <location>
        <begin position="383"/>
        <end position="446"/>
    </location>
</feature>
<sequence length="1808" mass="200356">MTASPLTAQPTGYAGGGMRPLVPQATGFVDPRLQMMSSTFLPANPSTPYNPAGAPQLQQLPVGGLSLQQSFQQHNQAQRGNAAPKVPWALSKAEKKNYDQIFRAWDVSGTGFISGQTALEVFGQSGLDKNDLAKVWALADADNRGKLNLAEFHVAMGLIYRRLNGNEVPDELPAELIPPSHRDLDTSVNLLKDILKNDTRARSPSSLDAPVSKLKERSFNSTSAPGAGGRQDATVYKYNDDSPPGGYYQPRSRHVDRSAVRTASESENPAADLSEMKRQLENTAKMLDRASEENASRTAEDEALEREMADLRYRVNRVKDDLDYVSRGPRSTTKDEERRKLERELMKLMHERIPEVERKLQDREERRNREKREWARDRDRRNDRFGRYDDRDDRYSSRHDDDDRGRGYRRDSYGREERDRDRDYDRERPYSRNRDRDLDRSYDRPRSPPAARSPPPAPPSVPPPSAISKPPPPAPTPTKSPAPNTRNMTPEERQAFIRAEAQRRMQERMAALGVVGAGSSSPKLDTSVEDRLAREKQEAEEKARQAEKEAEERERVRKERLDNEKALKGGAVSPAPTPTGTVPPTFAPAPPVPTPTVQVPTPKPTPPPPKPRAPAPPPPRKAPPRAPTLRSTPSVPTPPATTPSVIAPVPPAPVPAPATPQVDPEDEAIRAREEAVRKQRERLDRLRKLEQEEEEARRAEEEYRARRNVRETVPSPAGPASAPPAPAPPPSPPPPASVPESYSSPPPAPPPPPPPVASPPISTYSSDKASTNPFNRFKSGAAPSPSTPSTNGSTNPFFKNISASPPAVTPVLPQITIPPPSKSPAPPAIKTTYHTAPGEDDEEWDAIEEKDDDDSSDDEIDSSRATRKKLAEELFGTILPPSRPQSAAPTTAIPPPRISSPIHPAPSAPPAVESVPIAPPPPPMAPSAPPPPAAPASTGDRSALLGAIQMGARLRKTQTNDRSAAPVSGKVIGDNAPPEHITAARVSASPPFGVPPMESSIASLELPLMSSQASSRSSNRESVDWYAGLAADGGAVKLEHMPSMQEEEEEEPLASVPQIQVDAAEEHEPLADVDRSTEYRVRSLYPYQGQRAEDLSFAENLLLTAHPSKSGGEWWYGTLLQDGKSGFFPKTYVEKIEQVRAKALYSYTGNSPDELPFSEGDELYIVDRSDVDWWKAEQDGVVFIVPAGYLEVLEVIYIFLLHVLDYLNWKMTFLPVGHSVHDTFGKSFIEEQATVSHENAITTVEPAMTILPEEDKEEDSSDTDYASSTETETETETDVDDNDEEVSEEARAAEREARALERQRVLEAAGLIIKSDVKPPPRPVRTRSHRKRRPPPAVPDRLSSNGTQSPGKDLLDAPRPEDSDNPLHLDDAFERYETFKLANANTNRLSLASMDSGVSAPSPTRSTSAEPESRSTTLHFFSLFGRKTPTNDGETRTMPIISAPIISRESSTPTFGESDNMFGTSWASLVDKSALEEIPVKERRRQEAIFEFINTEAAYVRDLQLIVELFYAKLMDLLDEKAVKVIFANVEDILLVNTTFLSSLEERQKECRLYVDKIGDILKKNMFELGVYVEYCVNQGTAIKLLQSLRESSPDLGPRLQRLREDPAARNLDLSSYLLVPMQRITRYPLLIRQILHYTESTDDRHFIERSLEGAEKILDHINESIREVEGRERLKTISKDLWVGQGRLDLTAPTRYMGSRKLLKEGLLMKAKSGRRLRAFLCSDILVLTDETAKTLYRMPIPLAEVQVREVPGGRDDLTFQVTIAYPRGGDTIALRATSARDCQLWMQAVDHASRICREAIRKQKRG</sequence>
<evidence type="ECO:0000313" key="15">
    <source>
        <dbReference type="Proteomes" id="UP000006352"/>
    </source>
</evidence>
<dbReference type="GeneID" id="24099477"/>
<dbReference type="HOGENOM" id="CLU_235129_0_0_1"/>
<feature type="compositionally biased region" description="Polar residues" evidence="7">
    <location>
        <begin position="761"/>
        <end position="774"/>
    </location>
</feature>
<feature type="domain" description="WH2" evidence="13">
    <location>
        <begin position="940"/>
        <end position="957"/>
    </location>
</feature>
<dbReference type="PROSITE" id="PS50003">
    <property type="entry name" value="PH_DOMAIN"/>
    <property type="match status" value="1"/>
</dbReference>
<dbReference type="InterPro" id="IPR001331">
    <property type="entry name" value="GDS_CDC24_CS"/>
</dbReference>
<feature type="compositionally biased region" description="Low complexity" evidence="7">
    <location>
        <begin position="779"/>
        <end position="796"/>
    </location>
</feature>
<dbReference type="SUPFAM" id="SSF48065">
    <property type="entry name" value="DBL homology domain (DH-domain)"/>
    <property type="match status" value="1"/>
</dbReference>
<evidence type="ECO:0000256" key="6">
    <source>
        <dbReference type="PROSITE-ProRule" id="PRU00192"/>
    </source>
</evidence>
<evidence type="ECO:0000259" key="12">
    <source>
        <dbReference type="PROSITE" id="PS50222"/>
    </source>
</evidence>
<evidence type="ECO:0000256" key="3">
    <source>
        <dbReference type="ARBA" id="ARBA00020728"/>
    </source>
</evidence>
<dbReference type="InParanoid" id="J4IBF4"/>
<feature type="domain" description="DH" evidence="10">
    <location>
        <begin position="1484"/>
        <end position="1665"/>
    </location>
</feature>
<dbReference type="InterPro" id="IPR036028">
    <property type="entry name" value="SH3-like_dom_sf"/>
</dbReference>
<feature type="compositionally biased region" description="Basic and acidic residues" evidence="7">
    <location>
        <begin position="1353"/>
        <end position="1368"/>
    </location>
</feature>
<feature type="compositionally biased region" description="Pro residues" evidence="7">
    <location>
        <begin position="721"/>
        <end position="737"/>
    </location>
</feature>
<feature type="compositionally biased region" description="Basic and acidic residues" evidence="7">
    <location>
        <begin position="489"/>
        <end position="507"/>
    </location>
</feature>
<dbReference type="Pfam" id="PF14604">
    <property type="entry name" value="SH3_9"/>
    <property type="match status" value="1"/>
</dbReference>
<feature type="compositionally biased region" description="Pro residues" evidence="7">
    <location>
        <begin position="744"/>
        <end position="758"/>
    </location>
</feature>
<feature type="region of interest" description="Disordered" evidence="7">
    <location>
        <begin position="1311"/>
        <end position="1368"/>
    </location>
</feature>
<dbReference type="InterPro" id="IPR000219">
    <property type="entry name" value="DH_dom"/>
</dbReference>
<dbReference type="InterPro" id="IPR002048">
    <property type="entry name" value="EF_hand_dom"/>
</dbReference>
<feature type="compositionally biased region" description="Acidic residues" evidence="7">
    <location>
        <begin position="838"/>
        <end position="860"/>
    </location>
</feature>
<feature type="compositionally biased region" description="Pro residues" evidence="7">
    <location>
        <begin position="601"/>
        <end position="626"/>
    </location>
</feature>
<reference evidence="14 15" key="1">
    <citation type="journal article" date="2012" name="Appl. Environ. Microbiol.">
        <title>Short-read sequencing for genomic analysis of the brown rot fungus Fibroporia radiculosa.</title>
        <authorList>
            <person name="Tang J.D."/>
            <person name="Perkins A.D."/>
            <person name="Sonstegard T.S."/>
            <person name="Schroeder S.G."/>
            <person name="Burgess S.C."/>
            <person name="Diehl S.V."/>
        </authorList>
    </citation>
    <scope>NUCLEOTIDE SEQUENCE [LARGE SCALE GENOMIC DNA]</scope>
    <source>
        <strain evidence="14 15">TFFH 294</strain>
    </source>
</reference>
<feature type="compositionally biased region" description="Polar residues" evidence="7">
    <location>
        <begin position="1399"/>
        <end position="1415"/>
    </location>
</feature>
<dbReference type="Pfam" id="PF16652">
    <property type="entry name" value="PH_13"/>
    <property type="match status" value="1"/>
</dbReference>
<dbReference type="Gene3D" id="1.10.238.10">
    <property type="entry name" value="EF-hand"/>
    <property type="match status" value="1"/>
</dbReference>
<name>J4IBF4_9APHY</name>
<evidence type="ECO:0000256" key="5">
    <source>
        <dbReference type="ARBA" id="ARBA00022490"/>
    </source>
</evidence>
<feature type="compositionally biased region" description="Acidic residues" evidence="7">
    <location>
        <begin position="1252"/>
        <end position="1262"/>
    </location>
</feature>
<dbReference type="CDD" id="cd00174">
    <property type="entry name" value="SH3"/>
    <property type="match status" value="1"/>
</dbReference>
<dbReference type="STRING" id="599839.J4IBF4"/>
<dbReference type="SUPFAM" id="SSF50044">
    <property type="entry name" value="SH3-domain"/>
    <property type="match status" value="2"/>
</dbReference>
<feature type="domain" description="PH" evidence="9">
    <location>
        <begin position="1702"/>
        <end position="1796"/>
    </location>
</feature>
<dbReference type="Pfam" id="PF00621">
    <property type="entry name" value="RhoGEF"/>
    <property type="match status" value="1"/>
</dbReference>
<feature type="compositionally biased region" description="Pro residues" evidence="7">
    <location>
        <begin position="917"/>
        <end position="934"/>
    </location>
</feature>
<feature type="region of interest" description="Disordered" evidence="7">
    <location>
        <begin position="383"/>
        <end position="977"/>
    </location>
</feature>
<feature type="region of interest" description="Disordered" evidence="7">
    <location>
        <begin position="1393"/>
        <end position="1415"/>
    </location>
</feature>
<feature type="region of interest" description="Disordered" evidence="7">
    <location>
        <begin position="200"/>
        <end position="275"/>
    </location>
</feature>
<dbReference type="Gene3D" id="2.30.30.40">
    <property type="entry name" value="SH3 Domains"/>
    <property type="match status" value="2"/>
</dbReference>
<dbReference type="Pfam" id="PF00018">
    <property type="entry name" value="SH3_1"/>
    <property type="match status" value="1"/>
</dbReference>
<dbReference type="PROSITE" id="PS50031">
    <property type="entry name" value="EH"/>
    <property type="match status" value="1"/>
</dbReference>
<dbReference type="PANTHER" id="PTHR46006">
    <property type="entry name" value="RHO GUANINE NUCLEOTIDE EXCHANGE FACTOR AT 64C, ISOFORM A"/>
    <property type="match status" value="1"/>
</dbReference>
<evidence type="ECO:0000259" key="9">
    <source>
        <dbReference type="PROSITE" id="PS50003"/>
    </source>
</evidence>
<feature type="compositionally biased region" description="Pro residues" evidence="7">
    <location>
        <begin position="816"/>
        <end position="827"/>
    </location>
</feature>
<feature type="compositionally biased region" description="Pro residues" evidence="7">
    <location>
        <begin position="447"/>
        <end position="480"/>
    </location>
</feature>
<feature type="compositionally biased region" description="Acidic residues" evidence="7">
    <location>
        <begin position="1271"/>
        <end position="1287"/>
    </location>
</feature>
<dbReference type="CDD" id="cd00160">
    <property type="entry name" value="RhoGEF"/>
    <property type="match status" value="1"/>
</dbReference>
<dbReference type="Proteomes" id="UP000006352">
    <property type="component" value="Unassembled WGS sequence"/>
</dbReference>
<dbReference type="GO" id="GO:0005737">
    <property type="term" value="C:cytoplasm"/>
    <property type="evidence" value="ECO:0007669"/>
    <property type="project" value="UniProtKB-SubCell"/>
</dbReference>
<dbReference type="SMART" id="SM00246">
    <property type="entry name" value="WH2"/>
    <property type="match status" value="1"/>
</dbReference>
<dbReference type="CDD" id="cd00052">
    <property type="entry name" value="EH"/>
    <property type="match status" value="1"/>
</dbReference>
<dbReference type="SMART" id="SM00326">
    <property type="entry name" value="SH3"/>
    <property type="match status" value="2"/>
</dbReference>
<dbReference type="Gene3D" id="2.30.29.30">
    <property type="entry name" value="Pleckstrin-homology domain (PH domain)/Phosphotyrosine-binding domain (PTB)"/>
    <property type="match status" value="1"/>
</dbReference>
<dbReference type="GO" id="GO:0035025">
    <property type="term" value="P:positive regulation of Rho protein signal transduction"/>
    <property type="evidence" value="ECO:0007669"/>
    <property type="project" value="TreeGrafter"/>
</dbReference>
<dbReference type="PROSITE" id="PS50010">
    <property type="entry name" value="DH_2"/>
    <property type="match status" value="1"/>
</dbReference>
<feature type="region of interest" description="Disordered" evidence="7">
    <location>
        <begin position="1"/>
        <end position="21"/>
    </location>
</feature>
<evidence type="ECO:0000259" key="8">
    <source>
        <dbReference type="PROSITE" id="PS50002"/>
    </source>
</evidence>
<dbReference type="PROSITE" id="PS50222">
    <property type="entry name" value="EF_HAND_2"/>
    <property type="match status" value="1"/>
</dbReference>
<dbReference type="PROSITE" id="PS00741">
    <property type="entry name" value="DH_1"/>
    <property type="match status" value="1"/>
</dbReference>
<feature type="compositionally biased region" description="Low complexity" evidence="7">
    <location>
        <begin position="711"/>
        <end position="720"/>
    </location>
</feature>
<protein>
    <recommendedName>
        <fullName evidence="2">Actin cytoskeleton-regulatory complex protein PAN1</fullName>
    </recommendedName>
    <alternativeName>
        <fullName evidence="3">Actin cytoskeleton-regulatory complex protein pan1</fullName>
    </alternativeName>
</protein>
<dbReference type="SMART" id="SM00027">
    <property type="entry name" value="EH"/>
    <property type="match status" value="1"/>
</dbReference>
<dbReference type="GO" id="GO:0005085">
    <property type="term" value="F:guanyl-nucleotide exchange factor activity"/>
    <property type="evidence" value="ECO:0007669"/>
    <property type="project" value="InterPro"/>
</dbReference>
<dbReference type="PROSITE" id="PS50002">
    <property type="entry name" value="SH3"/>
    <property type="match status" value="1"/>
</dbReference>
<dbReference type="Gene3D" id="1.20.900.10">
    <property type="entry name" value="Dbl homology (DH) domain"/>
    <property type="match status" value="1"/>
</dbReference>
<evidence type="ECO:0000256" key="7">
    <source>
        <dbReference type="SAM" id="MobiDB-lite"/>
    </source>
</evidence>
<gene>
    <name evidence="14" type="ORF">FIBRA_06747</name>
</gene>
<feature type="compositionally biased region" description="Basic and acidic residues" evidence="7">
    <location>
        <begin position="861"/>
        <end position="872"/>
    </location>
</feature>
<keyword evidence="4 6" id="KW-0728">SH3 domain</keyword>
<keyword evidence="15" id="KW-1185">Reference proteome</keyword>
<dbReference type="SMART" id="SM00054">
    <property type="entry name" value="EFh"/>
    <property type="match status" value="2"/>
</dbReference>
<dbReference type="InterPro" id="IPR001849">
    <property type="entry name" value="PH_domain"/>
</dbReference>
<feature type="compositionally biased region" description="Basic and acidic residues" evidence="7">
    <location>
        <begin position="526"/>
        <end position="567"/>
    </location>
</feature>
<dbReference type="SMART" id="SM00325">
    <property type="entry name" value="RhoGEF"/>
    <property type="match status" value="1"/>
</dbReference>
<dbReference type="SUPFAM" id="SSF47473">
    <property type="entry name" value="EF-hand"/>
    <property type="match status" value="1"/>
</dbReference>
<dbReference type="GO" id="GO:0035556">
    <property type="term" value="P:intracellular signal transduction"/>
    <property type="evidence" value="ECO:0007669"/>
    <property type="project" value="InterPro"/>
</dbReference>
<evidence type="ECO:0000259" key="11">
    <source>
        <dbReference type="PROSITE" id="PS50031"/>
    </source>
</evidence>
<dbReference type="InterPro" id="IPR011993">
    <property type="entry name" value="PH-like_dom_sf"/>
</dbReference>
<feature type="region of interest" description="Disordered" evidence="7">
    <location>
        <begin position="1247"/>
        <end position="1297"/>
    </location>
</feature>
<dbReference type="OrthoDB" id="1716625at2759"/>
<dbReference type="PROSITE" id="PS51082">
    <property type="entry name" value="WH2"/>
    <property type="match status" value="1"/>
</dbReference>
<feature type="compositionally biased region" description="Pro residues" evidence="7">
    <location>
        <begin position="585"/>
        <end position="594"/>
    </location>
</feature>
<feature type="compositionally biased region" description="Pro residues" evidence="7">
    <location>
        <begin position="892"/>
        <end position="909"/>
    </location>
</feature>
<dbReference type="GO" id="GO:0003779">
    <property type="term" value="F:actin binding"/>
    <property type="evidence" value="ECO:0007669"/>
    <property type="project" value="InterPro"/>
</dbReference>
<evidence type="ECO:0000256" key="4">
    <source>
        <dbReference type="ARBA" id="ARBA00022443"/>
    </source>
</evidence>
<accession>J4IBF4</accession>
<feature type="domain" description="EH" evidence="11">
    <location>
        <begin position="94"/>
        <end position="183"/>
    </location>
</feature>
<dbReference type="InterPro" id="IPR000261">
    <property type="entry name" value="EH_dom"/>
</dbReference>
<dbReference type="SUPFAM" id="SSF50729">
    <property type="entry name" value="PH domain-like"/>
    <property type="match status" value="1"/>
</dbReference>
<evidence type="ECO:0000256" key="1">
    <source>
        <dbReference type="ARBA" id="ARBA00004496"/>
    </source>
</evidence>
<feature type="compositionally biased region" description="Basic residues" evidence="7">
    <location>
        <begin position="1324"/>
        <end position="1334"/>
    </location>
</feature>
<dbReference type="InterPro" id="IPR011992">
    <property type="entry name" value="EF-hand-dom_pair"/>
</dbReference>
<comment type="subcellular location">
    <subcellularLocation>
        <location evidence="1">Cytoplasm</location>
    </subcellularLocation>
</comment>
<dbReference type="Pfam" id="PF02205">
    <property type="entry name" value="WH2"/>
    <property type="match status" value="1"/>
</dbReference>
<dbReference type="InterPro" id="IPR001452">
    <property type="entry name" value="SH3_domain"/>
</dbReference>
<feature type="compositionally biased region" description="Basic and acidic residues" evidence="7">
    <location>
        <begin position="667"/>
        <end position="710"/>
    </location>
</feature>
<evidence type="ECO:0000256" key="2">
    <source>
        <dbReference type="ARBA" id="ARBA00015110"/>
    </source>
</evidence>
<dbReference type="RefSeq" id="XP_012183849.1">
    <property type="nucleotide sequence ID" value="XM_012328459.1"/>
</dbReference>
<evidence type="ECO:0000313" key="14">
    <source>
        <dbReference type="EMBL" id="CCM04566.1"/>
    </source>
</evidence>